<dbReference type="AlphaFoldDB" id="A0A448XFB0"/>
<evidence type="ECO:0000313" key="3">
    <source>
        <dbReference type="Proteomes" id="UP000784294"/>
    </source>
</evidence>
<evidence type="ECO:0000313" key="2">
    <source>
        <dbReference type="EMBL" id="VEL35133.1"/>
    </source>
</evidence>
<name>A0A448XFB0_9PLAT</name>
<feature type="compositionally biased region" description="Basic and acidic residues" evidence="1">
    <location>
        <begin position="43"/>
        <end position="52"/>
    </location>
</feature>
<gene>
    <name evidence="2" type="ORF">PXEA_LOCUS28573</name>
</gene>
<reference evidence="2" key="1">
    <citation type="submission" date="2018-11" db="EMBL/GenBank/DDBJ databases">
        <authorList>
            <consortium name="Pathogen Informatics"/>
        </authorList>
    </citation>
    <scope>NUCLEOTIDE SEQUENCE</scope>
</reference>
<dbReference type="Proteomes" id="UP000784294">
    <property type="component" value="Unassembled WGS sequence"/>
</dbReference>
<accession>A0A448XFB0</accession>
<comment type="caution">
    <text evidence="2">The sequence shown here is derived from an EMBL/GenBank/DDBJ whole genome shotgun (WGS) entry which is preliminary data.</text>
</comment>
<evidence type="ECO:0000256" key="1">
    <source>
        <dbReference type="SAM" id="MobiDB-lite"/>
    </source>
</evidence>
<feature type="region of interest" description="Disordered" evidence="1">
    <location>
        <begin position="33"/>
        <end position="64"/>
    </location>
</feature>
<proteinExistence type="predicted"/>
<sequence length="127" mass="14070">MMSVGITVDGHTTTSRLGGARAFSLSSPSHLAESLLNSSPGRQEPRFSEITRKTRASTSSHFGQQKCLFRKPQMTEGKPSLLSIRLRRQESVGLIHSVTQETVLPSCRLFVSDPSEIYLSNWPSSRH</sequence>
<protein>
    <submittedName>
        <fullName evidence="2">Uncharacterized protein</fullName>
    </submittedName>
</protein>
<dbReference type="EMBL" id="CAAALY010249164">
    <property type="protein sequence ID" value="VEL35133.1"/>
    <property type="molecule type" value="Genomic_DNA"/>
</dbReference>
<keyword evidence="3" id="KW-1185">Reference proteome</keyword>
<organism evidence="2 3">
    <name type="scientific">Protopolystoma xenopodis</name>
    <dbReference type="NCBI Taxonomy" id="117903"/>
    <lineage>
        <taxon>Eukaryota</taxon>
        <taxon>Metazoa</taxon>
        <taxon>Spiralia</taxon>
        <taxon>Lophotrochozoa</taxon>
        <taxon>Platyhelminthes</taxon>
        <taxon>Monogenea</taxon>
        <taxon>Polyopisthocotylea</taxon>
        <taxon>Polystomatidea</taxon>
        <taxon>Polystomatidae</taxon>
        <taxon>Protopolystoma</taxon>
    </lineage>
</organism>